<sequence>MLRGQGLGPFFPHHKRGAGLGPFWKESKYAGGEWIENAETGKKSWRIRKRGGRFNFKELALKAWKNLKASFFPIVRQKGKEFLQTAADHAVKKGPQYYEALKKDGVTGVRDMFLDNVSTVATDFVRKLSDRGSGRACDALTTVFQMARPCLSELLDSTAVSARSSGHDTACEHFARGSGVDNDLVIVAPIQMALDMVMGSALKDMPKSDRGGILPFIIPAIATVLGATIPQIPKFIQLARDRGKGYSEVLDYISPMYHNNEPFPIPYTTATPSGISRKRGGGVLEVQTDLGTVTFFKQPKTDTEKIIVKREKGKRGRPCQRTYHVHNADALFS</sequence>
<name>A0A6F9F1U9_9VIRU</name>
<protein>
    <submittedName>
        <fullName evidence="1">LO6</fullName>
    </submittedName>
</protein>
<organism evidence="1">
    <name type="scientific">Barramundi adomavirus</name>
    <dbReference type="NCBI Taxonomy" id="2609870"/>
    <lineage>
        <taxon>Viruses</taxon>
        <taxon>Adomaviruses</taxon>
    </lineage>
</organism>
<dbReference type="EMBL" id="BK011012">
    <property type="protein sequence ID" value="DAC81119.1"/>
    <property type="molecule type" value="Genomic_DNA"/>
</dbReference>
<evidence type="ECO:0000313" key="1">
    <source>
        <dbReference type="EMBL" id="DAC81119.1"/>
    </source>
</evidence>
<proteinExistence type="predicted"/>
<reference evidence="1" key="1">
    <citation type="journal article" date="2020" name="J. ISSAAS">
        <title>Identification of Adomavirus Virion Proteins.</title>
        <authorList>
            <person name="Welch N.L."/>
            <person name="Tisza M.J."/>
            <person name="Starrett G.J."/>
            <person name="Belford A.K."/>
            <person name="Pastrana D.V."/>
            <person name="Pang Y.-Y.S."/>
            <person name="Schiller J.T."/>
            <person name="An P."/>
            <person name="Cantolupo P.G."/>
            <person name="Pipas J.M."/>
            <person name="Koda S."/>
            <person name="Subramaniam K."/>
            <person name="Waltzek T.B."/>
            <person name="Bian C."/>
            <person name="Shi Q."/>
            <person name="Ruan Z."/>
            <person name="Ng T.F.F."/>
            <person name="Buck C.B."/>
        </authorList>
    </citation>
    <scope>NUCLEOTIDE SEQUENCE</scope>
    <source>
        <strain evidence="1">5629</strain>
    </source>
</reference>
<accession>A0A6F9F1U9</accession>